<dbReference type="GO" id="GO:0005524">
    <property type="term" value="F:ATP binding"/>
    <property type="evidence" value="ECO:0007669"/>
    <property type="project" value="UniProtKB-KW"/>
</dbReference>
<comment type="caution">
    <text evidence="4">The sequence shown here is derived from an EMBL/GenBank/DDBJ whole genome shotgun (WGS) entry which is preliminary data.</text>
</comment>
<dbReference type="Pfam" id="PF00005">
    <property type="entry name" value="ABC_tran"/>
    <property type="match status" value="1"/>
</dbReference>
<dbReference type="EMBL" id="JAUUUU010000007">
    <property type="protein sequence ID" value="MDP1521411.1"/>
    <property type="molecule type" value="Genomic_DNA"/>
</dbReference>
<dbReference type="PROSITE" id="PS50893">
    <property type="entry name" value="ABC_TRANSPORTER_2"/>
    <property type="match status" value="1"/>
</dbReference>
<dbReference type="Gene3D" id="3.40.50.300">
    <property type="entry name" value="P-loop containing nucleotide triphosphate hydrolases"/>
    <property type="match status" value="1"/>
</dbReference>
<evidence type="ECO:0000256" key="2">
    <source>
        <dbReference type="ARBA" id="ARBA00022840"/>
    </source>
</evidence>
<feature type="domain" description="ABC transporter" evidence="3">
    <location>
        <begin position="4"/>
        <end position="247"/>
    </location>
</feature>
<accession>A0AAW8B8E9</accession>
<dbReference type="PANTHER" id="PTHR43158:SF2">
    <property type="entry name" value="SKFA PEPTIDE EXPORT ATP-BINDING PROTEIN SKFE"/>
    <property type="match status" value="1"/>
</dbReference>
<proteinExistence type="predicted"/>
<dbReference type="PANTHER" id="PTHR43158">
    <property type="entry name" value="SKFA PEPTIDE EXPORT ATP-BINDING PROTEIN SKFE"/>
    <property type="match status" value="1"/>
</dbReference>
<keyword evidence="2 4" id="KW-0067">ATP-binding</keyword>
<dbReference type="InterPro" id="IPR003439">
    <property type="entry name" value="ABC_transporter-like_ATP-bd"/>
</dbReference>
<name>A0AAW8B8E9_9GAMM</name>
<keyword evidence="1" id="KW-0547">Nucleotide-binding</keyword>
<protein>
    <submittedName>
        <fullName evidence="4">ATP-binding cassette domain-containing protein</fullName>
    </submittedName>
</protein>
<evidence type="ECO:0000313" key="5">
    <source>
        <dbReference type="Proteomes" id="UP001178354"/>
    </source>
</evidence>
<dbReference type="SMART" id="SM00382">
    <property type="entry name" value="AAA"/>
    <property type="match status" value="1"/>
</dbReference>
<sequence length="262" mass="28973">MKTPRLLDIHNATVYRDNKKVFDGFSLSVEQGQSTAIIGPNGAGKSTLLKLLTRELYPVVNDESHVRILGQDRPILWELREKIGLVSADLQQGFVPDVSGLGVVVSGLHNSIGLFHYQDVTDEQLTRGRAVLEELGISDLAGRPYKQMSTGQQRRCLLGRALIHNPDHLILDEPTSGLDLNATYHYLNGIRELLQRGKTILLATHHIHEIPPEIERVVFIANGSVVADGYKADLLTDNHLSSLFDMPLTVSISNGFYQVLPA</sequence>
<organism evidence="4 5">
    <name type="scientific">Porticoccus litoralis</name>
    <dbReference type="NCBI Taxonomy" id="434086"/>
    <lineage>
        <taxon>Bacteria</taxon>
        <taxon>Pseudomonadati</taxon>
        <taxon>Pseudomonadota</taxon>
        <taxon>Gammaproteobacteria</taxon>
        <taxon>Cellvibrionales</taxon>
        <taxon>Porticoccaceae</taxon>
        <taxon>Porticoccus</taxon>
    </lineage>
</organism>
<gene>
    <name evidence="4" type="ORF">Q8A57_10565</name>
</gene>
<dbReference type="InterPro" id="IPR027417">
    <property type="entry name" value="P-loop_NTPase"/>
</dbReference>
<reference evidence="4" key="1">
    <citation type="journal article" date="2010" name="Int. J. Syst. Evol. Microbiol.">
        <title>Porticoccus litoralis gen. nov., sp. nov., a gammaproteobacterium isolated from the Yellow Sea.</title>
        <authorList>
            <person name="Oh H.M."/>
            <person name="Kim H."/>
            <person name="Kim K.M."/>
            <person name="Min G.S."/>
            <person name="Cho J.C."/>
        </authorList>
    </citation>
    <scope>NUCLEOTIDE SEQUENCE</scope>
    <source>
        <strain evidence="4">DSM 25064</strain>
    </source>
</reference>
<evidence type="ECO:0000313" key="4">
    <source>
        <dbReference type="EMBL" id="MDP1521411.1"/>
    </source>
</evidence>
<evidence type="ECO:0000259" key="3">
    <source>
        <dbReference type="PROSITE" id="PS50893"/>
    </source>
</evidence>
<dbReference type="GO" id="GO:0016887">
    <property type="term" value="F:ATP hydrolysis activity"/>
    <property type="evidence" value="ECO:0007669"/>
    <property type="project" value="InterPro"/>
</dbReference>
<reference evidence="4" key="2">
    <citation type="submission" date="2023-08" db="EMBL/GenBank/DDBJ databases">
        <authorList>
            <person name="Luo J."/>
        </authorList>
    </citation>
    <scope>NUCLEOTIDE SEQUENCE</scope>
    <source>
        <strain evidence="4">DSM 25064</strain>
    </source>
</reference>
<dbReference type="SUPFAM" id="SSF52540">
    <property type="entry name" value="P-loop containing nucleoside triphosphate hydrolases"/>
    <property type="match status" value="1"/>
</dbReference>
<dbReference type="Proteomes" id="UP001178354">
    <property type="component" value="Unassembled WGS sequence"/>
</dbReference>
<dbReference type="InterPro" id="IPR003593">
    <property type="entry name" value="AAA+_ATPase"/>
</dbReference>
<keyword evidence="5" id="KW-1185">Reference proteome</keyword>
<dbReference type="RefSeq" id="WP_305171076.1">
    <property type="nucleotide sequence ID" value="NZ_JAUUUU010000007.1"/>
</dbReference>
<dbReference type="AlphaFoldDB" id="A0AAW8B8E9"/>
<evidence type="ECO:0000256" key="1">
    <source>
        <dbReference type="ARBA" id="ARBA00022741"/>
    </source>
</evidence>